<dbReference type="Pfam" id="PF00076">
    <property type="entry name" value="RRM_1"/>
    <property type="match status" value="1"/>
</dbReference>
<dbReference type="InterPro" id="IPR000504">
    <property type="entry name" value="RRM_dom"/>
</dbReference>
<dbReference type="EMBL" id="JAVYJV010000002">
    <property type="protein sequence ID" value="KAK4376591.1"/>
    <property type="molecule type" value="Genomic_DNA"/>
</dbReference>
<evidence type="ECO:0008006" key="8">
    <source>
        <dbReference type="Google" id="ProtNLM"/>
    </source>
</evidence>
<dbReference type="AlphaFoldDB" id="A0AAE1SVN2"/>
<evidence type="ECO:0000259" key="5">
    <source>
        <dbReference type="PROSITE" id="PS50177"/>
    </source>
</evidence>
<evidence type="ECO:0000259" key="4">
    <source>
        <dbReference type="PROSITE" id="PS50102"/>
    </source>
</evidence>
<dbReference type="GO" id="GO:1990904">
    <property type="term" value="C:ribonucleoprotein complex"/>
    <property type="evidence" value="ECO:0007669"/>
    <property type="project" value="TreeGrafter"/>
</dbReference>
<feature type="domain" description="NTF2" evidence="5">
    <location>
        <begin position="13"/>
        <end position="129"/>
    </location>
</feature>
<dbReference type="SMART" id="SM00360">
    <property type="entry name" value="RRM"/>
    <property type="match status" value="1"/>
</dbReference>
<dbReference type="Pfam" id="PF02136">
    <property type="entry name" value="NTF2"/>
    <property type="match status" value="1"/>
</dbReference>
<keyword evidence="1 2" id="KW-0694">RNA-binding</keyword>
<sequence length="404" mass="44689">MTTQTNQHSVETIAVSFVDQYYRILQRLIDQSHRFYKDNSVLSWPQPDGDIKTVTTSEDINEFIISSHFKDNKVEVTTIDSQLSADGGILVVVIAFLIGQDDSRKNFSQTFFLAPQEKGYYVLNDIFRFIGAEENFSAIVEEKIDDNASVASLTTESKIEDNVKEVSDKPDTKVKPVAETTQVVKNEAPKLSYASMMKQGMSSPPTNAPYKIVRVAVDAGLPSAHKKTQASGGLVKVLVSNSSSVSKVSPPSRKVNSNEDIQYKSIYIGGLPTNTTESDLHTVIKQFGPIQTRDIQLKTYEDGYCCGFVHFQDTISAQNAVHTRHIIVKGREAYIRFKRINKDNGGRAKSPPGGFQNNAYYGSDFESQSRPKVLMDRGEKVTGNRTTGGGITKVVQNNGGTNYN</sequence>
<dbReference type="PROSITE" id="PS50102">
    <property type="entry name" value="RRM"/>
    <property type="match status" value="1"/>
</dbReference>
<evidence type="ECO:0000256" key="1">
    <source>
        <dbReference type="ARBA" id="ARBA00022884"/>
    </source>
</evidence>
<dbReference type="InterPro" id="IPR035979">
    <property type="entry name" value="RBD_domain_sf"/>
</dbReference>
<dbReference type="InterPro" id="IPR002075">
    <property type="entry name" value="NTF2_dom"/>
</dbReference>
<dbReference type="GO" id="GO:0003729">
    <property type="term" value="F:mRNA binding"/>
    <property type="evidence" value="ECO:0007669"/>
    <property type="project" value="TreeGrafter"/>
</dbReference>
<evidence type="ECO:0000256" key="3">
    <source>
        <dbReference type="SAM" id="MobiDB-lite"/>
    </source>
</evidence>
<feature type="compositionally biased region" description="Polar residues" evidence="3">
    <location>
        <begin position="355"/>
        <end position="366"/>
    </location>
</feature>
<dbReference type="PANTHER" id="PTHR10693:SF52">
    <property type="entry name" value="RAS GTPASE-ACTIVATING BINDING-LIKE PROTEIN"/>
    <property type="match status" value="1"/>
</dbReference>
<comment type="caution">
    <text evidence="6">The sequence shown here is derived from an EMBL/GenBank/DDBJ whole genome shotgun (WGS) entry which is preliminary data.</text>
</comment>
<reference evidence="6" key="1">
    <citation type="submission" date="2023-12" db="EMBL/GenBank/DDBJ databases">
        <title>Genome assembly of Anisodus tanguticus.</title>
        <authorList>
            <person name="Wang Y.-J."/>
        </authorList>
    </citation>
    <scope>NUCLEOTIDE SEQUENCE</scope>
    <source>
        <strain evidence="6">KB-2021</strain>
        <tissue evidence="6">Leaf</tissue>
    </source>
</reference>
<dbReference type="GO" id="GO:0005829">
    <property type="term" value="C:cytosol"/>
    <property type="evidence" value="ECO:0007669"/>
    <property type="project" value="TreeGrafter"/>
</dbReference>
<dbReference type="InterPro" id="IPR018222">
    <property type="entry name" value="Nuclear_transport_factor_2_euk"/>
</dbReference>
<feature type="region of interest" description="Disordered" evidence="3">
    <location>
        <begin position="343"/>
        <end position="366"/>
    </location>
</feature>
<gene>
    <name evidence="6" type="ORF">RND71_002887</name>
</gene>
<dbReference type="InterPro" id="IPR012677">
    <property type="entry name" value="Nucleotide-bd_a/b_plait_sf"/>
</dbReference>
<dbReference type="FunFam" id="3.10.450.50:FF:000003">
    <property type="entry name" value="Nuclear transport factor 2 family protein"/>
    <property type="match status" value="1"/>
</dbReference>
<evidence type="ECO:0000256" key="2">
    <source>
        <dbReference type="PROSITE-ProRule" id="PRU00176"/>
    </source>
</evidence>
<dbReference type="Gene3D" id="3.10.450.50">
    <property type="match status" value="1"/>
</dbReference>
<dbReference type="SUPFAM" id="SSF54427">
    <property type="entry name" value="NTF2-like"/>
    <property type="match status" value="1"/>
</dbReference>
<feature type="domain" description="RRM" evidence="4">
    <location>
        <begin position="264"/>
        <end position="340"/>
    </location>
</feature>
<dbReference type="PROSITE" id="PS50177">
    <property type="entry name" value="NTF2_DOMAIN"/>
    <property type="match status" value="1"/>
</dbReference>
<evidence type="ECO:0000313" key="7">
    <source>
        <dbReference type="Proteomes" id="UP001291623"/>
    </source>
</evidence>
<name>A0AAE1SVN2_9SOLA</name>
<keyword evidence="7" id="KW-1185">Reference proteome</keyword>
<dbReference type="CDD" id="cd00590">
    <property type="entry name" value="RRM_SF"/>
    <property type="match status" value="1"/>
</dbReference>
<organism evidence="6 7">
    <name type="scientific">Anisodus tanguticus</name>
    <dbReference type="NCBI Taxonomy" id="243964"/>
    <lineage>
        <taxon>Eukaryota</taxon>
        <taxon>Viridiplantae</taxon>
        <taxon>Streptophyta</taxon>
        <taxon>Embryophyta</taxon>
        <taxon>Tracheophyta</taxon>
        <taxon>Spermatophyta</taxon>
        <taxon>Magnoliopsida</taxon>
        <taxon>eudicotyledons</taxon>
        <taxon>Gunneridae</taxon>
        <taxon>Pentapetalae</taxon>
        <taxon>asterids</taxon>
        <taxon>lamiids</taxon>
        <taxon>Solanales</taxon>
        <taxon>Solanaceae</taxon>
        <taxon>Solanoideae</taxon>
        <taxon>Hyoscyameae</taxon>
        <taxon>Anisodus</taxon>
    </lineage>
</organism>
<dbReference type="InterPro" id="IPR032710">
    <property type="entry name" value="NTF2-like_dom_sf"/>
</dbReference>
<dbReference type="PANTHER" id="PTHR10693">
    <property type="entry name" value="RAS GTPASE-ACTIVATING PROTEIN-BINDING PROTEIN"/>
    <property type="match status" value="1"/>
</dbReference>
<dbReference type="Gene3D" id="3.30.70.330">
    <property type="match status" value="1"/>
</dbReference>
<proteinExistence type="predicted"/>
<accession>A0AAE1SVN2</accession>
<dbReference type="InterPro" id="IPR039539">
    <property type="entry name" value="Ras_GTPase_bind_prot"/>
</dbReference>
<dbReference type="Proteomes" id="UP001291623">
    <property type="component" value="Unassembled WGS sequence"/>
</dbReference>
<dbReference type="SUPFAM" id="SSF54928">
    <property type="entry name" value="RNA-binding domain, RBD"/>
    <property type="match status" value="1"/>
</dbReference>
<evidence type="ECO:0000313" key="6">
    <source>
        <dbReference type="EMBL" id="KAK4376591.1"/>
    </source>
</evidence>
<dbReference type="CDD" id="cd00780">
    <property type="entry name" value="NTF2"/>
    <property type="match status" value="1"/>
</dbReference>
<protein>
    <recommendedName>
        <fullName evidence="8">G3BP-like protein</fullName>
    </recommendedName>
</protein>